<feature type="transmembrane region" description="Helical" evidence="1">
    <location>
        <begin position="66"/>
        <end position="83"/>
    </location>
</feature>
<keyword evidence="1" id="KW-1133">Transmembrane helix</keyword>
<feature type="transmembrane region" description="Helical" evidence="1">
    <location>
        <begin position="26"/>
        <end position="46"/>
    </location>
</feature>
<evidence type="ECO:0000313" key="3">
    <source>
        <dbReference type="Proteomes" id="UP000196027"/>
    </source>
</evidence>
<evidence type="ECO:0000313" key="2">
    <source>
        <dbReference type="EMBL" id="ARU54388.1"/>
    </source>
</evidence>
<feature type="transmembrane region" description="Helical" evidence="1">
    <location>
        <begin position="269"/>
        <end position="289"/>
    </location>
</feature>
<sequence>MLQWKSNFNGLRVADTPFFSLGFRPFFWFGALCAALLVPVWLYHFVHGAPLSIEVMPTLYWHAHEMLFGFVVAIIAGFLLTAVPNWTGTKPVSGLPLLLLWLLWLLARLLPFGLPESWSLLWVVVDLAFIPALAWLIARPILETKNTRNLQFIPILAILMLCNLASHIADNALSGIHSGIMVVVLIMTVVGGRVIPFFTQRGQPGTSPQVIRWLEWAVLISTAASVLAVVLNGVLNSGMLIVTCAIVAATFHMLRWLCWKPWQVMATPLLWSLFLGYVWIPIGLLFLAFSQLWPSIAPSIGYHGLAVGAMGGLIIAMIARVSLGHTGRPLQPSGWMIAAFVCIQFAALIRVWFPAFGVYSAWMYTAVGLFWVVVFASFVAQYAGMLFRTRLP</sequence>
<name>A0A1Y0I1N6_9GAMM</name>
<dbReference type="AlphaFoldDB" id="A0A1Y0I1N6"/>
<protein>
    <submittedName>
        <fullName evidence="2">NnrS family protein</fullName>
    </submittedName>
</protein>
<keyword evidence="3" id="KW-1185">Reference proteome</keyword>
<feature type="transmembrane region" description="Helical" evidence="1">
    <location>
        <begin position="335"/>
        <end position="355"/>
    </location>
</feature>
<keyword evidence="1" id="KW-0472">Membrane</keyword>
<organism evidence="2 3">
    <name type="scientific">Oleiphilus messinensis</name>
    <dbReference type="NCBI Taxonomy" id="141451"/>
    <lineage>
        <taxon>Bacteria</taxon>
        <taxon>Pseudomonadati</taxon>
        <taxon>Pseudomonadota</taxon>
        <taxon>Gammaproteobacteria</taxon>
        <taxon>Oceanospirillales</taxon>
        <taxon>Oleiphilaceae</taxon>
        <taxon>Oleiphilus</taxon>
    </lineage>
</organism>
<feature type="transmembrane region" description="Helical" evidence="1">
    <location>
        <begin position="237"/>
        <end position="257"/>
    </location>
</feature>
<feature type="transmembrane region" description="Helical" evidence="1">
    <location>
        <begin position="150"/>
        <end position="169"/>
    </location>
</feature>
<accession>A0A1Y0I1N6</accession>
<reference evidence="2 3" key="1">
    <citation type="submission" date="2017-05" db="EMBL/GenBank/DDBJ databases">
        <title>Genomic insights into alkan degradation activity of Oleiphilus messinensis.</title>
        <authorList>
            <person name="Kozyavkin S.A."/>
            <person name="Slesarev A.I."/>
            <person name="Golyshin P.N."/>
            <person name="Korzhenkov A."/>
            <person name="Golyshina O.N."/>
            <person name="Toshchakov S.V."/>
        </authorList>
    </citation>
    <scope>NUCLEOTIDE SEQUENCE [LARGE SCALE GENOMIC DNA]</scope>
    <source>
        <strain evidence="2 3">ME102</strain>
    </source>
</reference>
<feature type="transmembrane region" description="Helical" evidence="1">
    <location>
        <begin position="120"/>
        <end position="138"/>
    </location>
</feature>
<feature type="transmembrane region" description="Helical" evidence="1">
    <location>
        <begin position="301"/>
        <end position="323"/>
    </location>
</feature>
<dbReference type="KEGG" id="ome:OLMES_0282"/>
<dbReference type="Proteomes" id="UP000196027">
    <property type="component" value="Chromosome"/>
</dbReference>
<dbReference type="EMBL" id="CP021425">
    <property type="protein sequence ID" value="ARU54388.1"/>
    <property type="molecule type" value="Genomic_DNA"/>
</dbReference>
<dbReference type="OrthoDB" id="9770040at2"/>
<proteinExistence type="predicted"/>
<feature type="transmembrane region" description="Helical" evidence="1">
    <location>
        <begin position="361"/>
        <end position="387"/>
    </location>
</feature>
<feature type="transmembrane region" description="Helical" evidence="1">
    <location>
        <begin position="210"/>
        <end position="231"/>
    </location>
</feature>
<feature type="transmembrane region" description="Helical" evidence="1">
    <location>
        <begin position="175"/>
        <end position="198"/>
    </location>
</feature>
<dbReference type="RefSeq" id="WP_087459598.1">
    <property type="nucleotide sequence ID" value="NZ_CP021425.1"/>
</dbReference>
<feature type="transmembrane region" description="Helical" evidence="1">
    <location>
        <begin position="95"/>
        <end position="114"/>
    </location>
</feature>
<keyword evidence="1" id="KW-0812">Transmembrane</keyword>
<evidence type="ECO:0000256" key="1">
    <source>
        <dbReference type="SAM" id="Phobius"/>
    </source>
</evidence>
<gene>
    <name evidence="2" type="ORF">OLMES_0282</name>
</gene>
<dbReference type="InterPro" id="IPR010266">
    <property type="entry name" value="NnrS"/>
</dbReference>
<dbReference type="Pfam" id="PF05940">
    <property type="entry name" value="NnrS"/>
    <property type="match status" value="1"/>
</dbReference>